<comment type="similarity">
    <text evidence="1 3">Belongs to the peptidase A1 family.</text>
</comment>
<dbReference type="PANTHER" id="PTHR13683:SF808">
    <property type="entry name" value="PEPTIDASE A1 DOMAIN-CONTAINING PROTEIN"/>
    <property type="match status" value="1"/>
</dbReference>
<keyword evidence="7" id="KW-1185">Reference proteome</keyword>
<feature type="compositionally biased region" description="Polar residues" evidence="4">
    <location>
        <begin position="165"/>
        <end position="174"/>
    </location>
</feature>
<dbReference type="GO" id="GO:0006508">
    <property type="term" value="P:proteolysis"/>
    <property type="evidence" value="ECO:0007669"/>
    <property type="project" value="UniProtKB-KW"/>
</dbReference>
<evidence type="ECO:0000259" key="5">
    <source>
        <dbReference type="PROSITE" id="PS51767"/>
    </source>
</evidence>
<dbReference type="InterPro" id="IPR021109">
    <property type="entry name" value="Peptidase_aspartic_dom_sf"/>
</dbReference>
<accession>A0A8J5L3E2</accession>
<gene>
    <name evidence="6" type="ORF">ZIOFF_028214</name>
</gene>
<dbReference type="InterPro" id="IPR001461">
    <property type="entry name" value="Aspartic_peptidase_A1"/>
</dbReference>
<dbReference type="Pfam" id="PF14541">
    <property type="entry name" value="TAXi_C"/>
    <property type="match status" value="1"/>
</dbReference>
<dbReference type="AlphaFoldDB" id="A0A8J5L3E2"/>
<evidence type="ECO:0000256" key="1">
    <source>
        <dbReference type="ARBA" id="ARBA00007447"/>
    </source>
</evidence>
<dbReference type="FunFam" id="2.40.70.10:FF:000013">
    <property type="entry name" value="Aspartyl protease AED1"/>
    <property type="match status" value="1"/>
</dbReference>
<feature type="region of interest" description="Disordered" evidence="4">
    <location>
        <begin position="155"/>
        <end position="174"/>
    </location>
</feature>
<dbReference type="InterPro" id="IPR001969">
    <property type="entry name" value="Aspartic_peptidase_AS"/>
</dbReference>
<dbReference type="GO" id="GO:0004190">
    <property type="term" value="F:aspartic-type endopeptidase activity"/>
    <property type="evidence" value="ECO:0007669"/>
    <property type="project" value="UniProtKB-KW"/>
</dbReference>
<evidence type="ECO:0000313" key="6">
    <source>
        <dbReference type="EMBL" id="KAG6510205.1"/>
    </source>
</evidence>
<evidence type="ECO:0000313" key="7">
    <source>
        <dbReference type="Proteomes" id="UP000734854"/>
    </source>
</evidence>
<feature type="active site" evidence="2">
    <location>
        <position position="211"/>
    </location>
</feature>
<keyword evidence="3" id="KW-0064">Aspartyl protease</keyword>
<dbReference type="Gene3D" id="2.40.70.10">
    <property type="entry name" value="Acid Proteases"/>
    <property type="match status" value="2"/>
</dbReference>
<evidence type="ECO:0000256" key="4">
    <source>
        <dbReference type="SAM" id="MobiDB-lite"/>
    </source>
</evidence>
<keyword evidence="3" id="KW-0645">Protease</keyword>
<dbReference type="InterPro" id="IPR032861">
    <property type="entry name" value="TAXi_N"/>
</dbReference>
<sequence length="540" mass="57382">MHHPVSLDAFRGPASVEDEGLLEADALVLVRGVDGSICACGLPKPSPGHSIWPCAVPVLTISRAVELLFFFFFFLSLNVSCTNGGKHHRRLISVSSLLMINDTECSSSSSSDSEYGGNQSRIQVVHRHGPCSPLRQPKAPLDHGRRALEHDRRRVASLHGRRQAESSSRSYPGNSLAATMQGRYGLALGSADFVVTVGFGSPPQAMSVIFDSGSDLSWIQCLPCPSSLCYTQKEPLFDPSKSSHYSPLSCASTYCSSDSSAFCVGFDDCEYTVAYGDGSQTQGLLSQDTLTLTSSRVLDDFVFGCGEANSGLFGEVAGIIGLGRNQISLPSQANGGAFSYCLPPYASSTGYLALGTSNGSRLNSPKNLHFTSLLSRLDAPSFYFVELVGISVGGKDLGISPTSFSDPGTFIDSGTVLTYLPAAAYAALRSEFQWRMRQYPTSTAGMDLLDTCYDLKGYDRVAVPAVVLHFSGGARLDVDGSGILIPMDSSSAIACLAFAETGPNGFSIIGNMQQKTYNILYDVPNEKIGFGAGGCTADPF</sequence>
<dbReference type="PROSITE" id="PS00141">
    <property type="entry name" value="ASP_PROTEASE"/>
    <property type="match status" value="1"/>
</dbReference>
<protein>
    <recommendedName>
        <fullName evidence="5">Peptidase A1 domain-containing protein</fullName>
    </recommendedName>
</protein>
<organism evidence="6 7">
    <name type="scientific">Zingiber officinale</name>
    <name type="common">Ginger</name>
    <name type="synonym">Amomum zingiber</name>
    <dbReference type="NCBI Taxonomy" id="94328"/>
    <lineage>
        <taxon>Eukaryota</taxon>
        <taxon>Viridiplantae</taxon>
        <taxon>Streptophyta</taxon>
        <taxon>Embryophyta</taxon>
        <taxon>Tracheophyta</taxon>
        <taxon>Spermatophyta</taxon>
        <taxon>Magnoliopsida</taxon>
        <taxon>Liliopsida</taxon>
        <taxon>Zingiberales</taxon>
        <taxon>Zingiberaceae</taxon>
        <taxon>Zingiber</taxon>
    </lineage>
</organism>
<dbReference type="InterPro" id="IPR033121">
    <property type="entry name" value="PEPTIDASE_A1"/>
</dbReference>
<keyword evidence="3" id="KW-0378">Hydrolase</keyword>
<name>A0A8J5L3E2_ZINOF</name>
<dbReference type="Proteomes" id="UP000734854">
    <property type="component" value="Unassembled WGS sequence"/>
</dbReference>
<comment type="caution">
    <text evidence="6">The sequence shown here is derived from an EMBL/GenBank/DDBJ whole genome shotgun (WGS) entry which is preliminary data.</text>
</comment>
<reference evidence="6 7" key="1">
    <citation type="submission" date="2020-08" db="EMBL/GenBank/DDBJ databases">
        <title>Plant Genome Project.</title>
        <authorList>
            <person name="Zhang R.-G."/>
        </authorList>
    </citation>
    <scope>NUCLEOTIDE SEQUENCE [LARGE SCALE GENOMIC DNA]</scope>
    <source>
        <tissue evidence="6">Rhizome</tissue>
    </source>
</reference>
<dbReference type="InterPro" id="IPR032799">
    <property type="entry name" value="TAXi_C"/>
</dbReference>
<dbReference type="PANTHER" id="PTHR13683">
    <property type="entry name" value="ASPARTYL PROTEASES"/>
    <property type="match status" value="1"/>
</dbReference>
<dbReference type="PROSITE" id="PS51767">
    <property type="entry name" value="PEPTIDASE_A1"/>
    <property type="match status" value="1"/>
</dbReference>
<dbReference type="PRINTS" id="PR00792">
    <property type="entry name" value="PEPSIN"/>
</dbReference>
<dbReference type="Pfam" id="PF14543">
    <property type="entry name" value="TAXi_N"/>
    <property type="match status" value="1"/>
</dbReference>
<dbReference type="EMBL" id="JACMSC010000008">
    <property type="protein sequence ID" value="KAG6510205.1"/>
    <property type="molecule type" value="Genomic_DNA"/>
</dbReference>
<dbReference type="SUPFAM" id="SSF50630">
    <property type="entry name" value="Acid proteases"/>
    <property type="match status" value="1"/>
</dbReference>
<dbReference type="FunFam" id="2.40.70.10:FF:000031">
    <property type="entry name" value="Aspartyl protease AED1"/>
    <property type="match status" value="1"/>
</dbReference>
<evidence type="ECO:0000256" key="2">
    <source>
        <dbReference type="PIRSR" id="PIRSR601461-1"/>
    </source>
</evidence>
<feature type="active site" evidence="2">
    <location>
        <position position="412"/>
    </location>
</feature>
<proteinExistence type="inferred from homology"/>
<evidence type="ECO:0000256" key="3">
    <source>
        <dbReference type="RuleBase" id="RU000454"/>
    </source>
</evidence>
<feature type="domain" description="Peptidase A1" evidence="5">
    <location>
        <begin position="193"/>
        <end position="531"/>
    </location>
</feature>